<keyword evidence="1" id="KW-0812">Transmembrane</keyword>
<reference evidence="2" key="1">
    <citation type="submission" date="2021-01" db="EMBL/GenBank/DDBJ databases">
        <authorList>
            <person name="Corre E."/>
            <person name="Pelletier E."/>
            <person name="Niang G."/>
            <person name="Scheremetjew M."/>
            <person name="Finn R."/>
            <person name="Kale V."/>
            <person name="Holt S."/>
            <person name="Cochrane G."/>
            <person name="Meng A."/>
            <person name="Brown T."/>
            <person name="Cohen L."/>
        </authorList>
    </citation>
    <scope>NUCLEOTIDE SEQUENCE</scope>
    <source>
        <strain evidence="2">CCMP3107</strain>
    </source>
</reference>
<keyword evidence="1" id="KW-0472">Membrane</keyword>
<organism evidence="2">
    <name type="scientific">Heterosigma akashiwo</name>
    <name type="common">Chromophytic alga</name>
    <name type="synonym">Heterosigma carterae</name>
    <dbReference type="NCBI Taxonomy" id="2829"/>
    <lineage>
        <taxon>Eukaryota</taxon>
        <taxon>Sar</taxon>
        <taxon>Stramenopiles</taxon>
        <taxon>Ochrophyta</taxon>
        <taxon>Raphidophyceae</taxon>
        <taxon>Chattonellales</taxon>
        <taxon>Chattonellaceae</taxon>
        <taxon>Heterosigma</taxon>
    </lineage>
</organism>
<accession>A0A7S4DIQ5</accession>
<evidence type="ECO:0000256" key="1">
    <source>
        <dbReference type="SAM" id="Phobius"/>
    </source>
</evidence>
<gene>
    <name evidence="2" type="ORF">HAKA00212_LOCUS25429</name>
</gene>
<evidence type="ECO:0000313" key="2">
    <source>
        <dbReference type="EMBL" id="CAE0651404.1"/>
    </source>
</evidence>
<protein>
    <submittedName>
        <fullName evidence="2">Uncharacterized protein</fullName>
    </submittedName>
</protein>
<proteinExistence type="predicted"/>
<feature type="transmembrane region" description="Helical" evidence="1">
    <location>
        <begin position="12"/>
        <end position="31"/>
    </location>
</feature>
<dbReference type="AlphaFoldDB" id="A0A7S4DIQ5"/>
<keyword evidence="1" id="KW-1133">Transmembrane helix</keyword>
<dbReference type="EMBL" id="HBIU01058495">
    <property type="protein sequence ID" value="CAE0651404.1"/>
    <property type="molecule type" value="Transcribed_RNA"/>
</dbReference>
<name>A0A7S4DIQ5_HETAK</name>
<sequence>MGEGQSRNILQRSVAGVWTGILLIAGAFHPFQALQLNLKAAGGDVKPRVTSTGITRGAFLQGTGITLTAGVLTFGIMSQPSVAYPSYPQAYRVTGPPASFSTWLAQLEEGEKILVNVLQNWKDLELRDNGDEVRKFIGTVGPVSALNPVSLKRAFLKLAEADDFPDYVDLDEYAEKYEEVLTALADAENEAYSANFADFSGGGQLKSSQFIKRSQKRIAVAQRALKEILAMFDV</sequence>